<gene>
    <name evidence="1" type="ORF">SEA_PHABBA_20</name>
</gene>
<protein>
    <submittedName>
        <fullName evidence="1">Uncharacterized protein</fullName>
    </submittedName>
</protein>
<accession>A0A249XS83</accession>
<proteinExistence type="predicted"/>
<evidence type="ECO:0000313" key="1">
    <source>
        <dbReference type="EMBL" id="ASZ74595.1"/>
    </source>
</evidence>
<name>A0A249XS83_9CAUD</name>
<dbReference type="Proteomes" id="UP000226037">
    <property type="component" value="Segment"/>
</dbReference>
<sequence>MAEIASTLTHDGVTYAANIVTIERTELGREDHGIWHSMLHVDGGGWGTGVGGYVLDDKPVERTSGSPRLGTAFGMQWIIDTVTVVCGEYGKWEDMVGTRIFLLHEEGTSRFNAAGMNCKGIASLDGKRVMIFSEVADKLRDVVGV</sequence>
<reference evidence="2" key="1">
    <citation type="submission" date="2017-08" db="EMBL/GenBank/DDBJ databases">
        <authorList>
            <person name="de Groot N.N."/>
        </authorList>
    </citation>
    <scope>NUCLEOTIDE SEQUENCE [LARGE SCALE GENOMIC DNA]</scope>
</reference>
<organism evidence="1 2">
    <name type="scientific">Mycobacterium phage Phabba</name>
    <dbReference type="NCBI Taxonomy" id="2027899"/>
    <lineage>
        <taxon>Viruses</taxon>
        <taxon>Duplodnaviria</taxon>
        <taxon>Heunggongvirae</taxon>
        <taxon>Uroviricota</taxon>
        <taxon>Caudoviricetes</taxon>
        <taxon>Ceeclamvirinae</taxon>
        <taxon>Myrnavirus</taxon>
        <taxon>Myrnavirus phabba</taxon>
        <taxon>Myranavirus phabba</taxon>
    </lineage>
</organism>
<evidence type="ECO:0000313" key="2">
    <source>
        <dbReference type="Proteomes" id="UP000226037"/>
    </source>
</evidence>
<keyword evidence="2" id="KW-1185">Reference proteome</keyword>
<dbReference type="EMBL" id="MF668280">
    <property type="protein sequence ID" value="ASZ74595.1"/>
    <property type="molecule type" value="Genomic_DNA"/>
</dbReference>